<evidence type="ECO:0000256" key="1">
    <source>
        <dbReference type="SAM" id="Phobius"/>
    </source>
</evidence>
<comment type="caution">
    <text evidence="2">The sequence shown here is derived from an EMBL/GenBank/DDBJ whole genome shotgun (WGS) entry which is preliminary data.</text>
</comment>
<dbReference type="AlphaFoldDB" id="A0A3L7A643"/>
<keyword evidence="1" id="KW-0812">Transmembrane</keyword>
<accession>A0A3L7A643</accession>
<proteinExistence type="predicted"/>
<keyword evidence="3" id="KW-1185">Reference proteome</keyword>
<feature type="transmembrane region" description="Helical" evidence="1">
    <location>
        <begin position="172"/>
        <end position="197"/>
    </location>
</feature>
<dbReference type="Proteomes" id="UP000272503">
    <property type="component" value="Unassembled WGS sequence"/>
</dbReference>
<dbReference type="EMBL" id="RCUX01000006">
    <property type="protein sequence ID" value="RLP75697.1"/>
    <property type="molecule type" value="Genomic_DNA"/>
</dbReference>
<feature type="transmembrane region" description="Helical" evidence="1">
    <location>
        <begin position="337"/>
        <end position="357"/>
    </location>
</feature>
<reference evidence="2 3" key="1">
    <citation type="submission" date="2018-10" db="EMBL/GenBank/DDBJ databases">
        <authorList>
            <person name="Li J."/>
        </authorList>
    </citation>
    <scope>NUCLEOTIDE SEQUENCE [LARGE SCALE GENOMIC DNA]</scope>
    <source>
        <strain evidence="2 3">IF 016277</strain>
    </source>
</reference>
<evidence type="ECO:0000313" key="3">
    <source>
        <dbReference type="Proteomes" id="UP000272503"/>
    </source>
</evidence>
<feature type="transmembrane region" description="Helical" evidence="1">
    <location>
        <begin position="144"/>
        <end position="166"/>
    </location>
</feature>
<feature type="transmembrane region" description="Helical" evidence="1">
    <location>
        <begin position="209"/>
        <end position="234"/>
    </location>
</feature>
<organism evidence="2 3">
    <name type="scientific">Mycetocola tolaasinivorans</name>
    <dbReference type="NCBI Taxonomy" id="76635"/>
    <lineage>
        <taxon>Bacteria</taxon>
        <taxon>Bacillati</taxon>
        <taxon>Actinomycetota</taxon>
        <taxon>Actinomycetes</taxon>
        <taxon>Micrococcales</taxon>
        <taxon>Microbacteriaceae</taxon>
        <taxon>Mycetocola</taxon>
    </lineage>
</organism>
<name>A0A3L7A643_9MICO</name>
<gene>
    <name evidence="2" type="ORF">D9V32_09520</name>
</gene>
<protein>
    <submittedName>
        <fullName evidence="2">Uncharacterized protein</fullName>
    </submittedName>
</protein>
<feature type="transmembrane region" description="Helical" evidence="1">
    <location>
        <begin position="81"/>
        <end position="101"/>
    </location>
</feature>
<feature type="transmembrane region" description="Helical" evidence="1">
    <location>
        <begin position="261"/>
        <end position="287"/>
    </location>
</feature>
<dbReference type="RefSeq" id="WP_121648672.1">
    <property type="nucleotide sequence ID" value="NZ_RCUX01000006.1"/>
</dbReference>
<dbReference type="OrthoDB" id="4794482at2"/>
<keyword evidence="1" id="KW-1133">Transmembrane helix</keyword>
<feature type="transmembrane region" description="Helical" evidence="1">
    <location>
        <begin position="107"/>
        <end position="132"/>
    </location>
</feature>
<sequence>MSIDAALRLIARTLPAPARARYLEEWRADAAAASVAGIREGTVVRGALSLALTLDRDSPLHTLEPRGTVPRRLARRGIARFSAAAILLLGTLASSGAPGGAGDSPVAVTAVAIAFFLMVLVGALSAVSGALLLSGAAWVSRTPLARITLAAAVIGPVCVALALLHGNAHPGVLWAGVLLTGFGLISGLCIALSSVPLRREERETPRAPRILISTLGLVAMLAVLALGATDILLWGPQAASPAMDIGTIYARMVTDDGFNPALTFVAVWIWAAFWGALAIALLVFGALPGPSWLDARRTTTLTLLLISGALLFWNLAGFGIGMSLGDTFETFGGQVSFASSVLHLVGVLALAAAALLLGRASGVGSGHAPRRAPAVYGGARAVAG</sequence>
<keyword evidence="1" id="KW-0472">Membrane</keyword>
<evidence type="ECO:0000313" key="2">
    <source>
        <dbReference type="EMBL" id="RLP75697.1"/>
    </source>
</evidence>
<feature type="transmembrane region" description="Helical" evidence="1">
    <location>
        <begin position="299"/>
        <end position="325"/>
    </location>
</feature>